<dbReference type="EMBL" id="AP024145">
    <property type="protein sequence ID" value="BCM87411.1"/>
    <property type="molecule type" value="Genomic_DNA"/>
</dbReference>
<evidence type="ECO:0000313" key="1">
    <source>
        <dbReference type="EMBL" id="BCM87411.1"/>
    </source>
</evidence>
<dbReference type="InterPro" id="IPR002636">
    <property type="entry name" value="DUF29"/>
</dbReference>
<dbReference type="Gene3D" id="1.20.1220.20">
    <property type="entry name" value="Uncharcterised protein PF01724"/>
    <property type="match status" value="1"/>
</dbReference>
<reference evidence="1" key="1">
    <citation type="submission" date="2020-11" db="EMBL/GenBank/DDBJ databases">
        <title>Complete genome sequence of a novel pathogenic Methylobacterium strain isolated from rice in Vietnam.</title>
        <authorList>
            <person name="Lai K."/>
            <person name="Okazaki S."/>
            <person name="Higashi K."/>
            <person name="Mori H."/>
            <person name="Toyoda A."/>
            <person name="Kurokawa K."/>
        </authorList>
    </citation>
    <scope>NUCLEOTIDE SEQUENCE</scope>
    <source>
        <strain evidence="1">VL1</strain>
    </source>
</reference>
<dbReference type="Proteomes" id="UP000663508">
    <property type="component" value="Chromosome"/>
</dbReference>
<dbReference type="PANTHER" id="PTHR34235">
    <property type="entry name" value="SLR1203 PROTEIN-RELATED"/>
    <property type="match status" value="1"/>
</dbReference>
<name>A0A8H9C9T4_9HYPH</name>
<proteinExistence type="predicted"/>
<accession>A0A8H9C9T4</accession>
<dbReference type="Pfam" id="PF01724">
    <property type="entry name" value="DUF29"/>
    <property type="match status" value="1"/>
</dbReference>
<evidence type="ECO:0008006" key="3">
    <source>
        <dbReference type="Google" id="ProtNLM"/>
    </source>
</evidence>
<organism evidence="1 2">
    <name type="scientific">Methylobacterium indicum</name>
    <dbReference type="NCBI Taxonomy" id="1775910"/>
    <lineage>
        <taxon>Bacteria</taxon>
        <taxon>Pseudomonadati</taxon>
        <taxon>Pseudomonadota</taxon>
        <taxon>Alphaproteobacteria</taxon>
        <taxon>Hyphomicrobiales</taxon>
        <taxon>Methylobacteriaceae</taxon>
        <taxon>Methylobacterium</taxon>
    </lineage>
</organism>
<dbReference type="KEGG" id="mind:mvi_58720"/>
<dbReference type="AlphaFoldDB" id="A0A8H9C9T4"/>
<gene>
    <name evidence="1" type="ORF">mvi_58720</name>
</gene>
<sequence>MTTATRRSKPAGPGPARPATAYDDDLYGWAMEQAAALRAGAFSAIDRENLAEEIETLGRSQLSSLVGAWRVVLLHMLKFDHQPDRRSRSWALSIRDRRDRAADVLADSPGLKRRLDEAMVRAYRGARLDAARETGLPLCVFPEECPYSRDEMLTRDFPIDPRT</sequence>
<dbReference type="RefSeq" id="WP_244748786.1">
    <property type="nucleotide sequence ID" value="NZ_AP024145.1"/>
</dbReference>
<protein>
    <recommendedName>
        <fullName evidence="3">DUF29 domain-containing protein</fullName>
    </recommendedName>
</protein>
<evidence type="ECO:0000313" key="2">
    <source>
        <dbReference type="Proteomes" id="UP000663508"/>
    </source>
</evidence>